<accession>A0A2N6PHW1</accession>
<keyword evidence="2" id="KW-1185">Reference proteome</keyword>
<evidence type="ECO:0000313" key="2">
    <source>
        <dbReference type="Proteomes" id="UP000235703"/>
    </source>
</evidence>
<proteinExistence type="predicted"/>
<dbReference type="RefSeq" id="WP_102162057.1">
    <property type="nucleotide sequence ID" value="NZ_PNFZ01000003.1"/>
</dbReference>
<protein>
    <submittedName>
        <fullName evidence="1">Uncharacterized protein</fullName>
    </submittedName>
</protein>
<comment type="caution">
    <text evidence="1">The sequence shown here is derived from an EMBL/GenBank/DDBJ whole genome shotgun (WGS) entry which is preliminary data.</text>
</comment>
<evidence type="ECO:0000313" key="1">
    <source>
        <dbReference type="EMBL" id="PMB98261.1"/>
    </source>
</evidence>
<organism evidence="1 2">
    <name type="scientific">Brevibacterium luteolum</name>
    <dbReference type="NCBI Taxonomy" id="199591"/>
    <lineage>
        <taxon>Bacteria</taxon>
        <taxon>Bacillati</taxon>
        <taxon>Actinomycetota</taxon>
        <taxon>Actinomycetes</taxon>
        <taxon>Micrococcales</taxon>
        <taxon>Brevibacteriaceae</taxon>
        <taxon>Brevibacterium</taxon>
    </lineage>
</organism>
<gene>
    <name evidence="1" type="ORF">CJ198_07820</name>
</gene>
<reference evidence="1 2" key="1">
    <citation type="submission" date="2017-09" db="EMBL/GenBank/DDBJ databases">
        <title>Bacterial strain isolated from the female urinary microbiota.</title>
        <authorList>
            <person name="Thomas-White K."/>
            <person name="Kumar N."/>
            <person name="Forster S."/>
            <person name="Putonti C."/>
            <person name="Lawley T."/>
            <person name="Wolfe A.J."/>
        </authorList>
    </citation>
    <scope>NUCLEOTIDE SEQUENCE [LARGE SCALE GENOMIC DNA]</scope>
    <source>
        <strain evidence="1 2">UMB0680</strain>
    </source>
</reference>
<dbReference type="OrthoDB" id="2962349at2"/>
<dbReference type="EMBL" id="PNFZ01000003">
    <property type="protein sequence ID" value="PMB98261.1"/>
    <property type="molecule type" value="Genomic_DNA"/>
</dbReference>
<dbReference type="AlphaFoldDB" id="A0A2N6PHW1"/>
<sequence>MATESQHSTTDRSSGEGIGFALLEAVFATTPADRASDADTDVVHRLETFHETYPNVGDDLQALINLGEAPVREVMGEDQMAGRLKSEALMDVAMTFANLDPRVSTAADAAAHSREELEAAYTAVPGLGAGTFEQFLSRLGLTDAED</sequence>
<dbReference type="Proteomes" id="UP000235703">
    <property type="component" value="Unassembled WGS sequence"/>
</dbReference>
<name>A0A2N6PHW1_9MICO</name>